<protein>
    <submittedName>
        <fullName evidence="4">FIST C domain</fullName>
    </submittedName>
</protein>
<dbReference type="AlphaFoldDB" id="A0A9N8EE28"/>
<dbReference type="Pfam" id="PF08495">
    <property type="entry name" value="FIST"/>
    <property type="match status" value="1"/>
</dbReference>
<dbReference type="Pfam" id="PF10442">
    <property type="entry name" value="FIST_C"/>
    <property type="match status" value="1"/>
</dbReference>
<dbReference type="PANTHER" id="PTHR14939">
    <property type="entry name" value="F-BOX ONLY PROTEIN 22"/>
    <property type="match status" value="1"/>
</dbReference>
<dbReference type="InterPro" id="IPR019494">
    <property type="entry name" value="FIST_C"/>
</dbReference>
<evidence type="ECO:0000313" key="4">
    <source>
        <dbReference type="EMBL" id="CAB9517576.1"/>
    </source>
</evidence>
<organism evidence="4 5">
    <name type="scientific">Seminavis robusta</name>
    <dbReference type="NCBI Taxonomy" id="568900"/>
    <lineage>
        <taxon>Eukaryota</taxon>
        <taxon>Sar</taxon>
        <taxon>Stramenopiles</taxon>
        <taxon>Ochrophyta</taxon>
        <taxon>Bacillariophyta</taxon>
        <taxon>Bacillariophyceae</taxon>
        <taxon>Bacillariophycidae</taxon>
        <taxon>Naviculales</taxon>
        <taxon>Naviculaceae</taxon>
        <taxon>Seminavis</taxon>
    </lineage>
</organism>
<comment type="caution">
    <text evidence="4">The sequence shown here is derived from an EMBL/GenBank/DDBJ whole genome shotgun (WGS) entry which is preliminary data.</text>
</comment>
<evidence type="ECO:0000259" key="2">
    <source>
        <dbReference type="SMART" id="SM00897"/>
    </source>
</evidence>
<evidence type="ECO:0000259" key="3">
    <source>
        <dbReference type="SMART" id="SM01204"/>
    </source>
</evidence>
<accession>A0A9N8EE28</accession>
<dbReference type="EMBL" id="CAICTM010000865">
    <property type="protein sequence ID" value="CAB9517576.1"/>
    <property type="molecule type" value="Genomic_DNA"/>
</dbReference>
<keyword evidence="5" id="KW-1185">Reference proteome</keyword>
<dbReference type="InterPro" id="IPR013702">
    <property type="entry name" value="FIST_domain_N"/>
</dbReference>
<keyword evidence="1" id="KW-0732">Signal</keyword>
<feature type="signal peptide" evidence="1">
    <location>
        <begin position="1"/>
        <end position="41"/>
    </location>
</feature>
<gene>
    <name evidence="4" type="ORF">SEMRO_866_G212990.1</name>
</gene>
<evidence type="ECO:0000256" key="1">
    <source>
        <dbReference type="SAM" id="SignalP"/>
    </source>
</evidence>
<proteinExistence type="predicted"/>
<dbReference type="Proteomes" id="UP001153069">
    <property type="component" value="Unassembled WGS sequence"/>
</dbReference>
<sequence length="587" mass="63044">MTVVSTSAAASWIRSSIMNHVAVLLLILLSIPTKNMPLVSAFTSPPIQKQSCPTSSSSGMGPLYYLQEPVEEDQDFWSSTHHYGRSSAPFFITCKSEQVNPILAIDQLLQQGLLVASNGGVDLVYLFVGQYHAPVLEKIVSYLQIKLDPWHCKNIEIITVLGGGVIGGGAELDQNNQPAMTLMAGRLPPESSATVFQYQSSGDEESSLEDALMETQVGTQESLQGGDNDNDRPPSYMIFSDPFAPLDDLLSLLEQNTLVPPVIAGGISVPPRPQRRRQGPVPSIARNGQLLPAGSFVGVEFTGNVGLMAVVAQGCRPVGPTYVITKASGTILTGLSGESAITRLEEVAANANKQDQELIRNGEIVCGIGSSSNIMECMDNDVDDTLLQIGEHDEQEEGEKMLRIEDDFLIRQIMGFQPKSGSVVVAAGGLKEGSTFRFHVRAAKSAREDMGLMVQRAKTERLFAGNAGKSGKPLAAFQFSCVARGRSFFGAPNMDLQKIQELFDDQDPCVAGFFANGEVGPVGIRSAEMAAKDAEQAGEQQSTSNTFLHGFTTVVAMLCDYSETSADENSELLSQSAIICDMDDAWA</sequence>
<feature type="domain" description="FIST" evidence="2">
    <location>
        <begin position="120"/>
        <end position="339"/>
    </location>
</feature>
<dbReference type="SMART" id="SM01204">
    <property type="entry name" value="FIST_C"/>
    <property type="match status" value="1"/>
</dbReference>
<dbReference type="SMART" id="SM00897">
    <property type="entry name" value="FIST"/>
    <property type="match status" value="1"/>
</dbReference>
<evidence type="ECO:0000313" key="5">
    <source>
        <dbReference type="Proteomes" id="UP001153069"/>
    </source>
</evidence>
<dbReference type="OrthoDB" id="202870at2759"/>
<name>A0A9N8EE28_9STRA</name>
<feature type="chain" id="PRO_5040495368" evidence="1">
    <location>
        <begin position="42"/>
        <end position="587"/>
    </location>
</feature>
<reference evidence="4" key="1">
    <citation type="submission" date="2020-06" db="EMBL/GenBank/DDBJ databases">
        <authorList>
            <consortium name="Plant Systems Biology data submission"/>
        </authorList>
    </citation>
    <scope>NUCLEOTIDE SEQUENCE</scope>
    <source>
        <strain evidence="4">D6</strain>
    </source>
</reference>
<feature type="domain" description="FIST C-domain" evidence="3">
    <location>
        <begin position="374"/>
        <end position="522"/>
    </location>
</feature>
<dbReference type="PANTHER" id="PTHR14939:SF5">
    <property type="entry name" value="F-BOX ONLY PROTEIN 22"/>
    <property type="match status" value="1"/>
</dbReference>